<feature type="non-terminal residue" evidence="3">
    <location>
        <position position="326"/>
    </location>
</feature>
<dbReference type="PANTHER" id="PTHR43022">
    <property type="entry name" value="PROTEIN SMF"/>
    <property type="match status" value="1"/>
</dbReference>
<dbReference type="GO" id="GO:0009294">
    <property type="term" value="P:DNA-mediated transformation"/>
    <property type="evidence" value="ECO:0007669"/>
    <property type="project" value="InterPro"/>
</dbReference>
<gene>
    <name evidence="3" type="primary">dprA</name>
    <name evidence="3" type="ORF">ENJ65_03650</name>
</gene>
<dbReference type="PANTHER" id="PTHR43022:SF1">
    <property type="entry name" value="PROTEIN SMF"/>
    <property type="match status" value="1"/>
</dbReference>
<dbReference type="AlphaFoldDB" id="A0A832N3R2"/>
<reference evidence="3" key="1">
    <citation type="journal article" date="2020" name="mSystems">
        <title>Genome- and Community-Level Interaction Insights into Carbon Utilization and Element Cycling Functions of Hydrothermarchaeota in Hydrothermal Sediment.</title>
        <authorList>
            <person name="Zhou Z."/>
            <person name="Liu Y."/>
            <person name="Xu W."/>
            <person name="Pan J."/>
            <person name="Luo Z.H."/>
            <person name="Li M."/>
        </authorList>
    </citation>
    <scope>NUCLEOTIDE SEQUENCE [LARGE SCALE GENOMIC DNA]</scope>
    <source>
        <strain evidence="3">HyVt-505</strain>
    </source>
</reference>
<dbReference type="InterPro" id="IPR003488">
    <property type="entry name" value="DprA"/>
</dbReference>
<name>A0A832N3R2_9GAMM</name>
<accession>A0A832N3R2</accession>
<dbReference type="Pfam" id="PF02481">
    <property type="entry name" value="DNA_processg_A"/>
    <property type="match status" value="1"/>
</dbReference>
<protein>
    <submittedName>
        <fullName evidence="3">DNA-protecting protein DprA</fullName>
    </submittedName>
</protein>
<feature type="domain" description="Smf/DprA SLOG" evidence="2">
    <location>
        <begin position="93"/>
        <end position="301"/>
    </location>
</feature>
<proteinExistence type="inferred from homology"/>
<dbReference type="InterPro" id="IPR010994">
    <property type="entry name" value="RuvA_2-like"/>
</dbReference>
<dbReference type="Gene3D" id="3.40.50.450">
    <property type="match status" value="1"/>
</dbReference>
<evidence type="ECO:0000259" key="2">
    <source>
        <dbReference type="Pfam" id="PF02481"/>
    </source>
</evidence>
<sequence length="326" mass="35159">MDATRAKPPSQAPETDTSLAAWLALLHCPGIGPRRYSTLLEYYHQPSNLLDAGADEINQLDLPDKTRQWLKQPDWKLVENDLNWLNSHPDHHIINIHEQRYPAQLRQIDSAPALLFAIGDSALLSTNQLGIVGSRNPSAGGKENSFHFAQSLSQAGLTITSGMALGIDAAAHKGALANNGKTIAVTGTGLDRVYPARHRQLAHDIATNGTIISEFPIGTPPLPDHFPRRNRIISGLSLGILVVEAAPKSGSLISARLANEQGLEVFAIPGSIHNPLARGCHQLIRQGAKLVETTTDILEELGVRLNNAAIPQPSPATDPQLDERSL</sequence>
<dbReference type="InterPro" id="IPR057666">
    <property type="entry name" value="DrpA_SLOG"/>
</dbReference>
<dbReference type="Proteomes" id="UP000885832">
    <property type="component" value="Unassembled WGS sequence"/>
</dbReference>
<evidence type="ECO:0000256" key="1">
    <source>
        <dbReference type="ARBA" id="ARBA00006525"/>
    </source>
</evidence>
<dbReference type="SUPFAM" id="SSF102405">
    <property type="entry name" value="MCP/YpsA-like"/>
    <property type="match status" value="1"/>
</dbReference>
<evidence type="ECO:0000313" key="3">
    <source>
        <dbReference type="EMBL" id="HHJ80708.1"/>
    </source>
</evidence>
<comment type="caution">
    <text evidence="3">The sequence shown here is derived from an EMBL/GenBank/DDBJ whole genome shotgun (WGS) entry which is preliminary data.</text>
</comment>
<dbReference type="SUPFAM" id="SSF47781">
    <property type="entry name" value="RuvA domain 2-like"/>
    <property type="match status" value="1"/>
</dbReference>
<dbReference type="EMBL" id="DRNF01000230">
    <property type="protein sequence ID" value="HHJ80708.1"/>
    <property type="molecule type" value="Genomic_DNA"/>
</dbReference>
<comment type="similarity">
    <text evidence="1">Belongs to the DprA/Smf family.</text>
</comment>
<organism evidence="3">
    <name type="scientific">Candidatus Tenderia electrophaga</name>
    <dbReference type="NCBI Taxonomy" id="1748243"/>
    <lineage>
        <taxon>Bacteria</taxon>
        <taxon>Pseudomonadati</taxon>
        <taxon>Pseudomonadota</taxon>
        <taxon>Gammaproteobacteria</taxon>
        <taxon>Candidatus Tenderiales</taxon>
        <taxon>Candidatus Tenderiaceae</taxon>
        <taxon>Candidatus Tenderia</taxon>
    </lineage>
</organism>
<dbReference type="NCBIfam" id="TIGR00732">
    <property type="entry name" value="dprA"/>
    <property type="match status" value="1"/>
</dbReference>